<dbReference type="PhylomeDB" id="E9HTW1"/>
<dbReference type="Gene3D" id="1.10.510.10">
    <property type="entry name" value="Transferase(Phosphotransferase) domain 1"/>
    <property type="match status" value="1"/>
</dbReference>
<dbReference type="InParanoid" id="E9HTW1"/>
<feature type="domain" description="Protein kinase" evidence="1">
    <location>
        <begin position="72"/>
        <end position="349"/>
    </location>
</feature>
<dbReference type="eggNOG" id="KOG0615">
    <property type="taxonomic scope" value="Eukaryota"/>
</dbReference>
<gene>
    <name evidence="2" type="ORF">DAPPUDRAFT_333806</name>
</gene>
<dbReference type="KEGG" id="dpx:DAPPUDRAFT_333806"/>
<dbReference type="PANTHER" id="PTHR44167:SF24">
    <property type="entry name" value="SERINE_THREONINE-PROTEIN KINASE CHK2"/>
    <property type="match status" value="1"/>
</dbReference>
<dbReference type="STRING" id="6669.E9HTW1"/>
<organism evidence="2 3">
    <name type="scientific">Daphnia pulex</name>
    <name type="common">Water flea</name>
    <dbReference type="NCBI Taxonomy" id="6669"/>
    <lineage>
        <taxon>Eukaryota</taxon>
        <taxon>Metazoa</taxon>
        <taxon>Ecdysozoa</taxon>
        <taxon>Arthropoda</taxon>
        <taxon>Crustacea</taxon>
        <taxon>Branchiopoda</taxon>
        <taxon>Diplostraca</taxon>
        <taxon>Cladocera</taxon>
        <taxon>Anomopoda</taxon>
        <taxon>Daphniidae</taxon>
        <taxon>Daphnia</taxon>
    </lineage>
</organism>
<sequence>MEKLREDGKFTIVNNSPIGTFVNGEQLNYFRTLPIDHGDVVALCSAESAASFTFYDNYHSYLGYHRDFNNRYLILSIIASGMYGEVCRAIVKRNNSVVAIKTVHATTCGSPHACVMVNPRGVDALRNEISVLSQLEHPCIVKMLDSAGNWPSKRMFIVMEFHGGGYLQQRMFDFALFSEPNAKYWLVQMVSAIRYCHSRSPPIVHRNLNPANVLLASADEFATVKITDLGLSKLVNDDTVCKTYCGTPLYLAPEVVPSVLRRPYTEAVDVWSIRVMLFLMLSGYNPFDQSNHSASDSLSTSDYIARGNFWLNNKWNSVSLDGKTLVKQMLQIDQKDRPKLKDILSSIWMTDSHVITKVNKIVFAATDTIHH</sequence>
<dbReference type="SUPFAM" id="SSF56112">
    <property type="entry name" value="Protein kinase-like (PK-like)"/>
    <property type="match status" value="1"/>
</dbReference>
<dbReference type="GO" id="GO:0005737">
    <property type="term" value="C:cytoplasm"/>
    <property type="evidence" value="ECO:0000318"/>
    <property type="project" value="GO_Central"/>
</dbReference>
<evidence type="ECO:0000313" key="2">
    <source>
        <dbReference type="EMBL" id="EFX64809.1"/>
    </source>
</evidence>
<evidence type="ECO:0000259" key="1">
    <source>
        <dbReference type="PROSITE" id="PS50011"/>
    </source>
</evidence>
<protein>
    <recommendedName>
        <fullName evidence="1">Protein kinase domain-containing protein</fullName>
    </recommendedName>
</protein>
<dbReference type="AlphaFoldDB" id="E9HTW1"/>
<name>E9HTW1_DAPPU</name>
<proteinExistence type="predicted"/>
<dbReference type="EMBL" id="GL732787">
    <property type="protein sequence ID" value="EFX64809.1"/>
    <property type="molecule type" value="Genomic_DNA"/>
</dbReference>
<dbReference type="InterPro" id="IPR011009">
    <property type="entry name" value="Kinase-like_dom_sf"/>
</dbReference>
<dbReference type="InterPro" id="IPR000719">
    <property type="entry name" value="Prot_kinase_dom"/>
</dbReference>
<dbReference type="Gene3D" id="2.60.200.20">
    <property type="match status" value="1"/>
</dbReference>
<dbReference type="GO" id="GO:0044773">
    <property type="term" value="P:mitotic DNA damage checkpoint signaling"/>
    <property type="evidence" value="ECO:0000318"/>
    <property type="project" value="GO_Central"/>
</dbReference>
<dbReference type="GO" id="GO:0005524">
    <property type="term" value="F:ATP binding"/>
    <property type="evidence" value="ECO:0007669"/>
    <property type="project" value="InterPro"/>
</dbReference>
<dbReference type="Proteomes" id="UP000000305">
    <property type="component" value="Unassembled WGS sequence"/>
</dbReference>
<dbReference type="SUPFAM" id="SSF49879">
    <property type="entry name" value="SMAD/FHA domain"/>
    <property type="match status" value="1"/>
</dbReference>
<keyword evidence="3" id="KW-1185">Reference proteome</keyword>
<dbReference type="OrthoDB" id="40902at2759"/>
<dbReference type="GO" id="GO:0004674">
    <property type="term" value="F:protein serine/threonine kinase activity"/>
    <property type="evidence" value="ECO:0000318"/>
    <property type="project" value="GO_Central"/>
</dbReference>
<dbReference type="Pfam" id="PF00069">
    <property type="entry name" value="Pkinase"/>
    <property type="match status" value="1"/>
</dbReference>
<dbReference type="PANTHER" id="PTHR44167">
    <property type="entry name" value="OVARIAN-SPECIFIC SERINE/THREONINE-PROTEIN KINASE LOK-RELATED"/>
    <property type="match status" value="1"/>
</dbReference>
<dbReference type="HOGENOM" id="CLU_000288_63_47_1"/>
<dbReference type="InterPro" id="IPR008984">
    <property type="entry name" value="SMAD_FHA_dom_sf"/>
</dbReference>
<dbReference type="PROSITE" id="PS50011">
    <property type="entry name" value="PROTEIN_KINASE_DOM"/>
    <property type="match status" value="1"/>
</dbReference>
<reference evidence="2 3" key="1">
    <citation type="journal article" date="2011" name="Science">
        <title>The ecoresponsive genome of Daphnia pulex.</title>
        <authorList>
            <person name="Colbourne J.K."/>
            <person name="Pfrender M.E."/>
            <person name="Gilbert D."/>
            <person name="Thomas W.K."/>
            <person name="Tucker A."/>
            <person name="Oakley T.H."/>
            <person name="Tokishita S."/>
            <person name="Aerts A."/>
            <person name="Arnold G.J."/>
            <person name="Basu M.K."/>
            <person name="Bauer D.J."/>
            <person name="Caceres C.E."/>
            <person name="Carmel L."/>
            <person name="Casola C."/>
            <person name="Choi J.H."/>
            <person name="Detter J.C."/>
            <person name="Dong Q."/>
            <person name="Dusheyko S."/>
            <person name="Eads B.D."/>
            <person name="Frohlich T."/>
            <person name="Geiler-Samerotte K.A."/>
            <person name="Gerlach D."/>
            <person name="Hatcher P."/>
            <person name="Jogdeo S."/>
            <person name="Krijgsveld J."/>
            <person name="Kriventseva E.V."/>
            <person name="Kultz D."/>
            <person name="Laforsch C."/>
            <person name="Lindquist E."/>
            <person name="Lopez J."/>
            <person name="Manak J.R."/>
            <person name="Muller J."/>
            <person name="Pangilinan J."/>
            <person name="Patwardhan R.P."/>
            <person name="Pitluck S."/>
            <person name="Pritham E.J."/>
            <person name="Rechtsteiner A."/>
            <person name="Rho M."/>
            <person name="Rogozin I.B."/>
            <person name="Sakarya O."/>
            <person name="Salamov A."/>
            <person name="Schaack S."/>
            <person name="Shapiro H."/>
            <person name="Shiga Y."/>
            <person name="Skalitzky C."/>
            <person name="Smith Z."/>
            <person name="Souvorov A."/>
            <person name="Sung W."/>
            <person name="Tang Z."/>
            <person name="Tsuchiya D."/>
            <person name="Tu H."/>
            <person name="Vos H."/>
            <person name="Wang M."/>
            <person name="Wolf Y.I."/>
            <person name="Yamagata H."/>
            <person name="Yamada T."/>
            <person name="Ye Y."/>
            <person name="Shaw J.R."/>
            <person name="Andrews J."/>
            <person name="Crease T.J."/>
            <person name="Tang H."/>
            <person name="Lucas S.M."/>
            <person name="Robertson H.M."/>
            <person name="Bork P."/>
            <person name="Koonin E.V."/>
            <person name="Zdobnov E.M."/>
            <person name="Grigoriev I.V."/>
            <person name="Lynch M."/>
            <person name="Boore J.L."/>
        </authorList>
    </citation>
    <scope>NUCLEOTIDE SEQUENCE [LARGE SCALE GENOMIC DNA]</scope>
</reference>
<evidence type="ECO:0000313" key="3">
    <source>
        <dbReference type="Proteomes" id="UP000000305"/>
    </source>
</evidence>
<dbReference type="GO" id="GO:0005634">
    <property type="term" value="C:nucleus"/>
    <property type="evidence" value="ECO:0000318"/>
    <property type="project" value="GO_Central"/>
</dbReference>
<accession>E9HTW1</accession>